<sequence>MISTFAKSTIAAAAVLLSAGAAWAGAQDFTIVNKTGYALKHIYVSEANNNSWDEDILGRDVLNDSEYFEVSFAKAEKTCKWDMKVVYDDGESAIWEDLNLCQISKVTLRWNKNTGVTSANIE</sequence>
<dbReference type="RefSeq" id="WP_109327262.1">
    <property type="nucleotide sequence ID" value="NZ_CP029353.1"/>
</dbReference>
<feature type="chain" id="PRO_5015397388" description="Argininosuccinate lyase" evidence="1">
    <location>
        <begin position="25"/>
        <end position="122"/>
    </location>
</feature>
<keyword evidence="3" id="KW-1185">Reference proteome</keyword>
<keyword evidence="1" id="KW-0732">Signal</keyword>
<evidence type="ECO:0000313" key="2">
    <source>
        <dbReference type="EMBL" id="AWK86789.1"/>
    </source>
</evidence>
<gene>
    <name evidence="2" type="ORF">DEW08_11565</name>
</gene>
<dbReference type="AlphaFoldDB" id="A0A2S2CQQ8"/>
<evidence type="ECO:0000313" key="3">
    <source>
        <dbReference type="Proteomes" id="UP000245629"/>
    </source>
</evidence>
<dbReference type="Proteomes" id="UP000245629">
    <property type="component" value="Chromosome 2"/>
</dbReference>
<protein>
    <recommendedName>
        <fullName evidence="4">Argininosuccinate lyase</fullName>
    </recommendedName>
</protein>
<feature type="signal peptide" evidence="1">
    <location>
        <begin position="1"/>
        <end position="24"/>
    </location>
</feature>
<dbReference type="EMBL" id="CP029353">
    <property type="protein sequence ID" value="AWK86789.1"/>
    <property type="molecule type" value="Genomic_DNA"/>
</dbReference>
<organism evidence="2 3">
    <name type="scientific">Azospirillum thermophilum</name>
    <dbReference type="NCBI Taxonomy" id="2202148"/>
    <lineage>
        <taxon>Bacteria</taxon>
        <taxon>Pseudomonadati</taxon>
        <taxon>Pseudomonadota</taxon>
        <taxon>Alphaproteobacteria</taxon>
        <taxon>Rhodospirillales</taxon>
        <taxon>Azospirillaceae</taxon>
        <taxon>Azospirillum</taxon>
    </lineage>
</organism>
<accession>A0A2S2CQQ8</accession>
<evidence type="ECO:0008006" key="4">
    <source>
        <dbReference type="Google" id="ProtNLM"/>
    </source>
</evidence>
<dbReference type="OrthoDB" id="4736977at2"/>
<name>A0A2S2CQQ8_9PROT</name>
<reference evidence="3" key="1">
    <citation type="submission" date="2018-05" db="EMBL/GenBank/DDBJ databases">
        <title>Azospirillum thermophila sp. nov., a novel isolated from hot spring.</title>
        <authorList>
            <person name="Zhao Z."/>
        </authorList>
    </citation>
    <scope>NUCLEOTIDE SEQUENCE [LARGE SCALE GENOMIC DNA]</scope>
    <source>
        <strain evidence="3">CFH 70021</strain>
    </source>
</reference>
<dbReference type="KEGG" id="azz:DEW08_11565"/>
<evidence type="ECO:0000256" key="1">
    <source>
        <dbReference type="SAM" id="SignalP"/>
    </source>
</evidence>
<proteinExistence type="predicted"/>